<gene>
    <name evidence="1" type="ORF">QF206_11845</name>
</gene>
<dbReference type="RefSeq" id="WP_281489447.1">
    <property type="nucleotide sequence ID" value="NZ_JASATX010000006.1"/>
</dbReference>
<dbReference type="SUPFAM" id="SSF52980">
    <property type="entry name" value="Restriction endonuclease-like"/>
    <property type="match status" value="1"/>
</dbReference>
<evidence type="ECO:0008006" key="3">
    <source>
        <dbReference type="Google" id="ProtNLM"/>
    </source>
</evidence>
<evidence type="ECO:0000313" key="1">
    <source>
        <dbReference type="EMBL" id="MDI2099657.1"/>
    </source>
</evidence>
<protein>
    <recommendedName>
        <fullName evidence="3">DUF559 domain-containing protein</fullName>
    </recommendedName>
</protein>
<evidence type="ECO:0000313" key="2">
    <source>
        <dbReference type="Proteomes" id="UP001321506"/>
    </source>
</evidence>
<dbReference type="InterPro" id="IPR011335">
    <property type="entry name" value="Restrct_endonuc-II-like"/>
</dbReference>
<accession>A0AAW6TDL5</accession>
<proteinExistence type="predicted"/>
<dbReference type="EMBL" id="JASATX010000006">
    <property type="protein sequence ID" value="MDI2099657.1"/>
    <property type="molecule type" value="Genomic_DNA"/>
</dbReference>
<reference evidence="1 2" key="1">
    <citation type="submission" date="2023-04" db="EMBL/GenBank/DDBJ databases">
        <title>Klugiella caeni sp. nov. isolated from the sludge of biochemical tank.</title>
        <authorList>
            <person name="Geng K."/>
        </authorList>
    </citation>
    <scope>NUCLEOTIDE SEQUENCE [LARGE SCALE GENOMIC DNA]</scope>
    <source>
        <strain evidence="1 2">YN-L-19</strain>
    </source>
</reference>
<dbReference type="Proteomes" id="UP001321506">
    <property type="component" value="Unassembled WGS sequence"/>
</dbReference>
<keyword evidence="2" id="KW-1185">Reference proteome</keyword>
<comment type="caution">
    <text evidence="1">The sequence shown here is derived from an EMBL/GenBank/DDBJ whole genome shotgun (WGS) entry which is preliminary data.</text>
</comment>
<name>A0AAW6TDL5_9MICO</name>
<dbReference type="AlphaFoldDB" id="A0AAW6TDL5"/>
<sequence>MPRPSLSQEFTSRPFSVAEAIQAGIRPSTLRSARFARPFSGVRMLGASDMYDEAFTHLGFADDGDSAWSRSYGSFVALCRAYHARMPQHAFFSHATAARLHGMWLPGWLIVEPVLHVSVLAPHALPRASGIVGHRSLGSRVRVTQAEALPALAAEEVWVQLAARLRLDDLVAAGDWFVRRKGGSASLESLSKRVAAAGGARGVRVARESLALIRPGVDSPQESKLRVLIVQAGLPEPIVGFVVRDRSGQFIATPDLAYPDARIALEYEGDGHRLSRQQFVIDIDRYERLAAAGWRVIRVLAQDLGEPHSRVLISRLGAALLHPFPGLR</sequence>
<organism evidence="1 2">
    <name type="scientific">Ruicaihuangia caeni</name>
    <dbReference type="NCBI Taxonomy" id="3042517"/>
    <lineage>
        <taxon>Bacteria</taxon>
        <taxon>Bacillati</taxon>
        <taxon>Actinomycetota</taxon>
        <taxon>Actinomycetes</taxon>
        <taxon>Micrococcales</taxon>
        <taxon>Microbacteriaceae</taxon>
        <taxon>Ruicaihuangia</taxon>
    </lineage>
</organism>